<evidence type="ECO:0000256" key="3">
    <source>
        <dbReference type="ARBA" id="ARBA00022989"/>
    </source>
</evidence>
<comment type="caution">
    <text evidence="7">The sequence shown here is derived from an EMBL/GenBank/DDBJ whole genome shotgun (WGS) entry which is preliminary data.</text>
</comment>
<organism evidence="7 8">
    <name type="scientific">Mucor flavus</name>
    <dbReference type="NCBI Taxonomy" id="439312"/>
    <lineage>
        <taxon>Eukaryota</taxon>
        <taxon>Fungi</taxon>
        <taxon>Fungi incertae sedis</taxon>
        <taxon>Mucoromycota</taxon>
        <taxon>Mucoromycotina</taxon>
        <taxon>Mucoromycetes</taxon>
        <taxon>Mucorales</taxon>
        <taxon>Mucorineae</taxon>
        <taxon>Mucoraceae</taxon>
        <taxon>Mucor</taxon>
    </lineage>
</organism>
<accession>A0ABP9Z0C5</accession>
<evidence type="ECO:0000256" key="4">
    <source>
        <dbReference type="ARBA" id="ARBA00023128"/>
    </source>
</evidence>
<feature type="transmembrane region" description="Helical" evidence="6">
    <location>
        <begin position="490"/>
        <end position="509"/>
    </location>
</feature>
<keyword evidence="8" id="KW-1185">Reference proteome</keyword>
<name>A0ABP9Z0C5_9FUNG</name>
<protein>
    <recommendedName>
        <fullName evidence="9">ATP synthase regulation protein NCA2</fullName>
    </recommendedName>
</protein>
<dbReference type="PANTHER" id="PTHR28234:SF1">
    <property type="entry name" value="NUCLEAR CONTROL OF ATPASE PROTEIN 2"/>
    <property type="match status" value="1"/>
</dbReference>
<keyword evidence="3 6" id="KW-1133">Transmembrane helix</keyword>
<proteinExistence type="predicted"/>
<dbReference type="PANTHER" id="PTHR28234">
    <property type="entry name" value="NUCLEAR CONTROL OF ATPASE PROTEIN 2"/>
    <property type="match status" value="1"/>
</dbReference>
<dbReference type="EMBL" id="BAABUK010000013">
    <property type="protein sequence ID" value="GAA5812573.1"/>
    <property type="molecule type" value="Genomic_DNA"/>
</dbReference>
<dbReference type="Pfam" id="PF08637">
    <property type="entry name" value="NCA2"/>
    <property type="match status" value="1"/>
</dbReference>
<evidence type="ECO:0000256" key="6">
    <source>
        <dbReference type="SAM" id="Phobius"/>
    </source>
</evidence>
<evidence type="ECO:0000313" key="7">
    <source>
        <dbReference type="EMBL" id="GAA5812573.1"/>
    </source>
</evidence>
<evidence type="ECO:0000256" key="1">
    <source>
        <dbReference type="ARBA" id="ARBA00004225"/>
    </source>
</evidence>
<dbReference type="Proteomes" id="UP001473302">
    <property type="component" value="Unassembled WGS sequence"/>
</dbReference>
<evidence type="ECO:0000313" key="8">
    <source>
        <dbReference type="Proteomes" id="UP001473302"/>
    </source>
</evidence>
<dbReference type="InterPro" id="IPR013946">
    <property type="entry name" value="NCA2-like"/>
</dbReference>
<evidence type="ECO:0000256" key="5">
    <source>
        <dbReference type="ARBA" id="ARBA00023136"/>
    </source>
</evidence>
<evidence type="ECO:0008006" key="9">
    <source>
        <dbReference type="Google" id="ProtNLM"/>
    </source>
</evidence>
<reference evidence="7 8" key="1">
    <citation type="submission" date="2024-04" db="EMBL/GenBank/DDBJ databases">
        <title>genome sequences of Mucor flavus KT1a and Helicostylum pulchrum KT1b strains isolated from the surface of a dry-aged beef.</title>
        <authorList>
            <person name="Toyotome T."/>
            <person name="Hosono M."/>
            <person name="Torimaru M."/>
            <person name="Fukuda K."/>
            <person name="Mikami N."/>
        </authorList>
    </citation>
    <scope>NUCLEOTIDE SEQUENCE [LARGE SCALE GENOMIC DNA]</scope>
    <source>
        <strain evidence="7 8">KT1a</strain>
    </source>
</reference>
<keyword evidence="5 6" id="KW-0472">Membrane</keyword>
<sequence length="616" mass="71555">MTDFVQEQLNKLNSTLLDLFQNQNLNSLPLSSLTTDPIQALQKDQNVELFTRLASRDIDLTNTPDIELLQKYLKLYLNQATNNDSLDWLFITKCMVAIYGFLLRNILNSTLPLSEAIQYWNGIYGSRRYEAYYALQTLPIRIGYLGINTVKKMRTTHLGLKNLIDSPENLFLNMFPMHARDWIKKEKAFRFFSVKKASIFKQLIHEEIRQKIHALDLFRTRQASRLGLLIKLTPFMTTTDNNDIATQSSQCLSMMKHILIPLTSIKTINDFQVNETLDYIETISILQPNDIAKELLDIIDDWNNKCHVNITSIKDIHGPPSVLTRYWIPAVVGYFAGNTAIQIITEKQDDIIEWFSELGITAKDFCFHWIWEPVLQVWDTIRLKDEKLSILGKEGLRSDIESLERMLSEFARDRYHMPDSEINNIVQSVRGGDMSFVLKAYEEEIKHPFRNAIHGDLVQTLLIQVQKTKVDVDLAMTALDKLLKSNELNFAFLAVAPSMLITWGALSWLKRIWQRRSGRNIGLIGLPIRQTMRRIERLFNLSSDSNTLDCESQGILLCEVHLLRSYSLHLSMRNSIRELFIEDLRDLENPRLTVKQKLETIERMTRSWSFLRPCHI</sequence>
<keyword evidence="4" id="KW-0496">Mitochondrion</keyword>
<comment type="subcellular location">
    <subcellularLocation>
        <location evidence="1">Mitochondrion membrane</location>
        <topology evidence="1">Multi-pass membrane protein</topology>
    </subcellularLocation>
</comment>
<evidence type="ECO:0000256" key="2">
    <source>
        <dbReference type="ARBA" id="ARBA00022692"/>
    </source>
</evidence>
<keyword evidence="2 6" id="KW-0812">Transmembrane</keyword>
<gene>
    <name evidence="7" type="ORF">MFLAVUS_006030</name>
</gene>